<dbReference type="GO" id="GO:0055085">
    <property type="term" value="P:transmembrane transport"/>
    <property type="evidence" value="ECO:0007669"/>
    <property type="project" value="InterPro"/>
</dbReference>
<evidence type="ECO:0000256" key="7">
    <source>
        <dbReference type="RuleBase" id="RU363032"/>
    </source>
</evidence>
<keyword evidence="3" id="KW-1003">Cell membrane</keyword>
<comment type="subcellular location">
    <subcellularLocation>
        <location evidence="1 7">Cell membrane</location>
        <topology evidence="1 7">Multi-pass membrane protein</topology>
    </subcellularLocation>
</comment>
<name>A0A6A7KCH9_9FIRM</name>
<evidence type="ECO:0000256" key="3">
    <source>
        <dbReference type="ARBA" id="ARBA00022475"/>
    </source>
</evidence>
<feature type="transmembrane region" description="Helical" evidence="7">
    <location>
        <begin position="78"/>
        <end position="103"/>
    </location>
</feature>
<keyword evidence="2 7" id="KW-0813">Transport</keyword>
<protein>
    <submittedName>
        <fullName evidence="9">ABC transporter permease subunit</fullName>
    </submittedName>
</protein>
<evidence type="ECO:0000256" key="1">
    <source>
        <dbReference type="ARBA" id="ARBA00004651"/>
    </source>
</evidence>
<gene>
    <name evidence="9" type="ORF">GC105_15775</name>
</gene>
<dbReference type="Pfam" id="PF12911">
    <property type="entry name" value="OppC_N"/>
    <property type="match status" value="1"/>
</dbReference>
<dbReference type="NCBIfam" id="NF045473">
    <property type="entry name" value="Opp1C"/>
    <property type="match status" value="1"/>
</dbReference>
<reference evidence="9 10" key="1">
    <citation type="submission" date="2019-10" db="EMBL/GenBank/DDBJ databases">
        <title>Alkalibaculum tamaniensis sp.nov., a new alkaliphilic acetogen, isolated on methoxylated aromatics from a mud volcano.</title>
        <authorList>
            <person name="Khomyakova M.A."/>
            <person name="Merkel A.Y."/>
            <person name="Bonch-Osmolovskaya E.A."/>
            <person name="Slobodkin A.I."/>
        </authorList>
    </citation>
    <scope>NUCLEOTIDE SEQUENCE [LARGE SCALE GENOMIC DNA]</scope>
    <source>
        <strain evidence="9 10">M08DMB</strain>
    </source>
</reference>
<dbReference type="GO" id="GO:0005886">
    <property type="term" value="C:plasma membrane"/>
    <property type="evidence" value="ECO:0007669"/>
    <property type="project" value="UniProtKB-SubCell"/>
</dbReference>
<dbReference type="PANTHER" id="PTHR43386">
    <property type="entry name" value="OLIGOPEPTIDE TRANSPORT SYSTEM PERMEASE PROTEIN APPC"/>
    <property type="match status" value="1"/>
</dbReference>
<dbReference type="PANTHER" id="PTHR43386:SF1">
    <property type="entry name" value="D,D-DIPEPTIDE TRANSPORT SYSTEM PERMEASE PROTEIN DDPC-RELATED"/>
    <property type="match status" value="1"/>
</dbReference>
<dbReference type="Proteomes" id="UP000440004">
    <property type="component" value="Unassembled WGS sequence"/>
</dbReference>
<feature type="transmembrane region" description="Helical" evidence="7">
    <location>
        <begin position="124"/>
        <end position="147"/>
    </location>
</feature>
<proteinExistence type="inferred from homology"/>
<evidence type="ECO:0000259" key="8">
    <source>
        <dbReference type="PROSITE" id="PS50928"/>
    </source>
</evidence>
<evidence type="ECO:0000313" key="9">
    <source>
        <dbReference type="EMBL" id="MPW27228.1"/>
    </source>
</evidence>
<evidence type="ECO:0000256" key="5">
    <source>
        <dbReference type="ARBA" id="ARBA00022989"/>
    </source>
</evidence>
<dbReference type="CDD" id="cd06261">
    <property type="entry name" value="TM_PBP2"/>
    <property type="match status" value="1"/>
</dbReference>
<keyword evidence="5 7" id="KW-1133">Transmembrane helix</keyword>
<dbReference type="InterPro" id="IPR050366">
    <property type="entry name" value="BP-dependent_transpt_permease"/>
</dbReference>
<sequence length="293" mass="32244">MVGFWKRFKADKIALIVSGFLGIVVISALLAPFISPYDPTVLDIGNKFAEPSTAHWFGTDQLGRDTFSRILWGGRVTVLLSIVTMMCTIGIGIILGFTAGYFRGWIDEIVMRICDIMLSFPSEVLILTMVGILGTGIVNIVIATVIAKWPWYVRMIRSIVIQFMEKNYIRFAKVSGCSIGHIVRKHVLPGAIGEIGVLATLDTGSIILNISALSFLGLGVQAPTAEWGMMLNEAKSIMITNPQNMLPPGIAIFLVVAAFNFLGDSIQEALNPQLDKSYKIKRQSIFKRKKEMA</sequence>
<dbReference type="InterPro" id="IPR000515">
    <property type="entry name" value="MetI-like"/>
</dbReference>
<evidence type="ECO:0000256" key="2">
    <source>
        <dbReference type="ARBA" id="ARBA00022448"/>
    </source>
</evidence>
<dbReference type="EMBL" id="WHNX01000049">
    <property type="protein sequence ID" value="MPW27228.1"/>
    <property type="molecule type" value="Genomic_DNA"/>
</dbReference>
<organism evidence="9 10">
    <name type="scientific">Alkalibaculum sporogenes</name>
    <dbReference type="NCBI Taxonomy" id="2655001"/>
    <lineage>
        <taxon>Bacteria</taxon>
        <taxon>Bacillati</taxon>
        <taxon>Bacillota</taxon>
        <taxon>Clostridia</taxon>
        <taxon>Eubacteriales</taxon>
        <taxon>Eubacteriaceae</taxon>
        <taxon>Alkalibaculum</taxon>
    </lineage>
</organism>
<comment type="similarity">
    <text evidence="7">Belongs to the binding-protein-dependent transport system permease family.</text>
</comment>
<dbReference type="AlphaFoldDB" id="A0A6A7KCH9"/>
<feature type="transmembrane region" description="Helical" evidence="7">
    <location>
        <begin position="206"/>
        <end position="224"/>
    </location>
</feature>
<dbReference type="InterPro" id="IPR035906">
    <property type="entry name" value="MetI-like_sf"/>
</dbReference>
<dbReference type="Pfam" id="PF00528">
    <property type="entry name" value="BPD_transp_1"/>
    <property type="match status" value="1"/>
</dbReference>
<evidence type="ECO:0000256" key="6">
    <source>
        <dbReference type="ARBA" id="ARBA00023136"/>
    </source>
</evidence>
<feature type="transmembrane region" description="Helical" evidence="7">
    <location>
        <begin position="12"/>
        <end position="34"/>
    </location>
</feature>
<evidence type="ECO:0000313" key="10">
    <source>
        <dbReference type="Proteomes" id="UP000440004"/>
    </source>
</evidence>
<keyword evidence="10" id="KW-1185">Reference proteome</keyword>
<dbReference type="PROSITE" id="PS50928">
    <property type="entry name" value="ABC_TM1"/>
    <property type="match status" value="1"/>
</dbReference>
<dbReference type="Gene3D" id="1.10.3720.10">
    <property type="entry name" value="MetI-like"/>
    <property type="match status" value="1"/>
</dbReference>
<comment type="caution">
    <text evidence="9">The sequence shown here is derived from an EMBL/GenBank/DDBJ whole genome shotgun (WGS) entry which is preliminary data.</text>
</comment>
<dbReference type="RefSeq" id="WP_152806740.1">
    <property type="nucleotide sequence ID" value="NZ_WHNX01000049.1"/>
</dbReference>
<keyword evidence="4 7" id="KW-0812">Transmembrane</keyword>
<dbReference type="SUPFAM" id="SSF161098">
    <property type="entry name" value="MetI-like"/>
    <property type="match status" value="1"/>
</dbReference>
<keyword evidence="6 7" id="KW-0472">Membrane</keyword>
<accession>A0A6A7KCH9</accession>
<dbReference type="InterPro" id="IPR053474">
    <property type="entry name" value="Staphylopine_ABC_permease"/>
</dbReference>
<dbReference type="InterPro" id="IPR025966">
    <property type="entry name" value="OppC_N"/>
</dbReference>
<evidence type="ECO:0000256" key="4">
    <source>
        <dbReference type="ARBA" id="ARBA00022692"/>
    </source>
</evidence>
<feature type="domain" description="ABC transmembrane type-1" evidence="8">
    <location>
        <begin position="74"/>
        <end position="263"/>
    </location>
</feature>